<dbReference type="SMART" id="SM00847">
    <property type="entry name" value="HA2"/>
    <property type="match status" value="1"/>
</dbReference>
<dbReference type="InterPro" id="IPR056248">
    <property type="entry name" value="RBD_DEAH11/12"/>
</dbReference>
<dbReference type="CDD" id="cd22585">
    <property type="entry name" value="Rcat_RBR_DEAH12-like"/>
    <property type="match status" value="1"/>
</dbReference>
<dbReference type="OrthoDB" id="10009520at2759"/>
<dbReference type="GO" id="GO:0016787">
    <property type="term" value="F:hydrolase activity"/>
    <property type="evidence" value="ECO:0007669"/>
    <property type="project" value="UniProtKB-KW"/>
</dbReference>
<reference evidence="20" key="2">
    <citation type="submission" date="2018-10" db="UniProtKB">
        <authorList>
            <consortium name="EnsemblPlants"/>
        </authorList>
    </citation>
    <scope>IDENTIFICATION</scope>
</reference>
<organism evidence="20">
    <name type="scientific">Triticum aestivum</name>
    <name type="common">Wheat</name>
    <dbReference type="NCBI Taxonomy" id="4565"/>
    <lineage>
        <taxon>Eukaryota</taxon>
        <taxon>Viridiplantae</taxon>
        <taxon>Streptophyta</taxon>
        <taxon>Embryophyta</taxon>
        <taxon>Tracheophyta</taxon>
        <taxon>Spermatophyta</taxon>
        <taxon>Magnoliopsida</taxon>
        <taxon>Liliopsida</taxon>
        <taxon>Poales</taxon>
        <taxon>Poaceae</taxon>
        <taxon>BOP clade</taxon>
        <taxon>Pooideae</taxon>
        <taxon>Triticodae</taxon>
        <taxon>Triticeae</taxon>
        <taxon>Triticinae</taxon>
        <taxon>Triticum</taxon>
    </lineage>
</organism>
<name>A0A3B6AVK2_WHEAT</name>
<dbReference type="GO" id="GO:0003723">
    <property type="term" value="F:RNA binding"/>
    <property type="evidence" value="ECO:0000318"/>
    <property type="project" value="GO_Central"/>
</dbReference>
<dbReference type="CDD" id="cd17917">
    <property type="entry name" value="DEXHc_RHA-like"/>
    <property type="match status" value="1"/>
</dbReference>
<comment type="similarity">
    <text evidence="1">Belongs to the DEAD box helicase family. DEAH subfamily.</text>
</comment>
<dbReference type="Pfam" id="PF24641">
    <property type="entry name" value="KH_DEAH11_2nd"/>
    <property type="match status" value="1"/>
</dbReference>
<feature type="compositionally biased region" description="Pro residues" evidence="15">
    <location>
        <begin position="10"/>
        <end position="21"/>
    </location>
</feature>
<dbReference type="InterPro" id="IPR056245">
    <property type="entry name" value="KH_DEAH11/12"/>
</dbReference>
<dbReference type="PROSITE" id="PS51194">
    <property type="entry name" value="HELICASE_CTER"/>
    <property type="match status" value="1"/>
</dbReference>
<dbReference type="PROSITE" id="PS00518">
    <property type="entry name" value="ZF_RING_1"/>
    <property type="match status" value="1"/>
</dbReference>
<dbReference type="Pfam" id="PF00270">
    <property type="entry name" value="DEAD"/>
    <property type="match status" value="1"/>
</dbReference>
<dbReference type="InterPro" id="IPR044066">
    <property type="entry name" value="TRIAD_supradom"/>
</dbReference>
<evidence type="ECO:0000259" key="16">
    <source>
        <dbReference type="PROSITE" id="PS50089"/>
    </source>
</evidence>
<dbReference type="InterPro" id="IPR014001">
    <property type="entry name" value="Helicase_ATP-bd"/>
</dbReference>
<dbReference type="Pfam" id="PF26200">
    <property type="entry name" value="Rcat_RNF216"/>
    <property type="match status" value="1"/>
</dbReference>
<evidence type="ECO:0000256" key="9">
    <source>
        <dbReference type="ARBA" id="ARBA00022801"/>
    </source>
</evidence>
<dbReference type="Pfam" id="PF24471">
    <property type="entry name" value="KH_DEAH11"/>
    <property type="match status" value="1"/>
</dbReference>
<dbReference type="InterPro" id="IPR013083">
    <property type="entry name" value="Znf_RING/FYVE/PHD"/>
</dbReference>
<dbReference type="PROSITE" id="PS00690">
    <property type="entry name" value="DEAH_ATP_HELICASE"/>
    <property type="match status" value="1"/>
</dbReference>
<dbReference type="Pfam" id="PF00271">
    <property type="entry name" value="Helicase_C"/>
    <property type="match status" value="1"/>
</dbReference>
<comment type="catalytic activity">
    <reaction evidence="13">
        <text>ATP + H2O = ADP + phosphate + H(+)</text>
        <dbReference type="Rhea" id="RHEA:13065"/>
        <dbReference type="ChEBI" id="CHEBI:15377"/>
        <dbReference type="ChEBI" id="CHEBI:15378"/>
        <dbReference type="ChEBI" id="CHEBI:30616"/>
        <dbReference type="ChEBI" id="CHEBI:43474"/>
        <dbReference type="ChEBI" id="CHEBI:456216"/>
        <dbReference type="EC" id="3.6.4.13"/>
    </reaction>
</comment>
<dbReference type="Pfam" id="PF24475">
    <property type="entry name" value="RBD_DEAH11"/>
    <property type="match status" value="1"/>
</dbReference>
<dbReference type="Proteomes" id="UP000019116">
    <property type="component" value="Chromosome 2A"/>
</dbReference>
<dbReference type="InterPro" id="IPR056244">
    <property type="entry name" value="RRM_DEAH11/12"/>
</dbReference>
<protein>
    <recommendedName>
        <fullName evidence="2">RNA helicase</fullName>
        <ecNumber evidence="2">3.6.4.13</ecNumber>
    </recommendedName>
</protein>
<evidence type="ECO:0000256" key="8">
    <source>
        <dbReference type="ARBA" id="ARBA00022786"/>
    </source>
</evidence>
<proteinExistence type="inferred from homology"/>
<dbReference type="GO" id="GO:0004386">
    <property type="term" value="F:helicase activity"/>
    <property type="evidence" value="ECO:0000318"/>
    <property type="project" value="GO_Central"/>
</dbReference>
<dbReference type="InterPro" id="IPR027417">
    <property type="entry name" value="P-loop_NTPase"/>
</dbReference>
<sequence>MRQSNHCRPFRPPDWGSPPPHCRPHHQQSHRQPQSAPRFAVILFRAGPNISTPTATEIDALVADLPSPPPDNLSVFSSGRDAARLLFRSLPAAAAAARELWSLRLEGLHLLTPYLPNAALAAHAFPLIASLFASHASRLLDTDLVSRSAARSAELAASIQSLEHRLRSRNSFRDFDQLHLQKKTLEAEKDSVDAKIAEYKASMSSIRRAMLRGTDEEEEVEEEGVDVFGIGEGEDVDFARLHMMMLRECRRLNEGLPIYAYRRKILNHIFNNQVMTLIGETGSGKSTQLVQFLADSGLAANGSIVCTQPRKIAATSLARRVDEESNGCYKDNFVLSYSTFLNSQDLNSKIIFCTDSCLLHHCMNDTGLDGISYIIVDEAHERSLNTDLLLALIKKKLLDRLDLHLIIMSATADADKLADYFYGCQAFHVKGRNFPVEINYVPDVSVEGSSNAVPNSMCDACATASYVNDVVRMVSIIHKNEEEGAVLAFLTSQLEVEWACENFSDASAVVLPMHGKLSHVEQSRVFRSYPGKRKIIFCTNMAETSLTIKEVKYVVDSGLAKESRFVPSSGLNVLKVNWISQSSANQRAGRAGRTGAGKCYRLYSEADFSMMDVHQEPEIRKVHLGTAVLRILALGVKDARKFEFVDAPNPEAISMAVKNLEQLGAVKHRLNCFELTDTGRYLVKLGIEPRLGKIMLDCFDVGLRKEGVVLAAVMANSSNIFCRVGTDEEKHKADLQKVRLCHRDGDLFTLLAVYKKWEDGHDNRNMWCWQNSINAKTMRRCQETISELENCLKHELNIIVPSYWRWNPEAPTVHDKDLKRIILSSLTGNLAMFLGHERFGYQVISTGQVVNLHPSSSLLNYGIKSEWVVFTEILSVPNQYLVCVTAVDHDALYTIHPVSFIKQLEEQKLQIKVISGLGTNLLRRFCGKYGQNQQKIISRLKEDCRDDRITVEINFQNNEVVLFATEQNMEKVFCTVNSALECECKILRNECLERNLFPGRPGSSPIALFGSGAEIKHLELGGRYLTVEVLHQNAHDIDDKELIFLVDSIGSGIANFHKSTGSFRIASDGIKWGKFTFLKPENAEDAVSKFNGIEFNGSSLKLVPVCTFDNRGLPFPAVRAKLCWPRRHSSGRALITCASGEAEFVVNDCFALGIGGRYIKCRVSTKYENCVFAEGIPMHVTEPELYDAFRSTTGRRILNIRLLRVKGNAIASPSVSTCEEELVREISPFMSNKSFPGQNFRVEVFPPEENDSLTRATITFDGSLHREAARALDHLEGHFLPCCQPWQIIQCNHVFHSTLSCPVRVYNVISQEVASLLESFQSQKGVSYNFEKTENGIFRLKLTANATKTIADLRRPLEILMKGKTINHPDLTLSAVQLLLSRDGVAHLKSIEQETGTYIMYDRQSLNIKVFGHQDQMAAAEVKFVHALRQLLEKKPLEIYLRGHNLPPDLMKKTVENFGVDLEGFNKEMPEIKVELHQHRHLLKVWGSKEDKRRVERMISELASFKHSSLVKLASENVGGKEDDQRVDYDEPSEDACPICLCEIEDPFRLESCGHMFCLACLVDQCESAMKSHDGFPICCLKTGCKEPLLVIDLKHLLSNEKLEDLFRASLRAFVASRAGMYRFCPTPDCQSIYQVAAPDAETKPFSCGACYVEICTKCHFEYHPFISCEAYKEYKEDPDSTLLEWRKGKANVKSCPSCGYTIEKSDGCNHVECRCGSHICWVCLENFRSSEECYGHLRLIRWITEFFLVMLTGLDRIIGPFSLETMGRGGPGACKRSKYSLLLSMLAERTIHEKLAAVTDLLMKMMSGKS</sequence>
<evidence type="ECO:0000256" key="2">
    <source>
        <dbReference type="ARBA" id="ARBA00012552"/>
    </source>
</evidence>
<dbReference type="SUPFAM" id="SSF54928">
    <property type="entry name" value="RNA-binding domain, RBD"/>
    <property type="match status" value="1"/>
</dbReference>
<evidence type="ECO:0000256" key="15">
    <source>
        <dbReference type="SAM" id="MobiDB-lite"/>
    </source>
</evidence>
<dbReference type="SMART" id="SM00490">
    <property type="entry name" value="HELICc"/>
    <property type="match status" value="1"/>
</dbReference>
<evidence type="ECO:0000256" key="11">
    <source>
        <dbReference type="ARBA" id="ARBA00022833"/>
    </source>
</evidence>
<dbReference type="FunFam" id="3.30.40.10:FF:000485">
    <property type="entry name" value="ATP-dependent RNA helicase DEAH12 chloroplastic"/>
    <property type="match status" value="1"/>
</dbReference>
<dbReference type="InterPro" id="IPR007502">
    <property type="entry name" value="Helicase-assoc_dom"/>
</dbReference>
<dbReference type="SMR" id="A0A3B6AVK2"/>
<dbReference type="PROSITE" id="PS51873">
    <property type="entry name" value="TRIAD"/>
    <property type="match status" value="1"/>
</dbReference>
<keyword evidence="6" id="KW-0547">Nucleotide-binding</keyword>
<dbReference type="InterPro" id="IPR011709">
    <property type="entry name" value="DEAD-box_helicase_OB_fold"/>
</dbReference>
<dbReference type="SUPFAM" id="SSF52540">
    <property type="entry name" value="P-loop containing nucleoside triphosphate hydrolases"/>
    <property type="match status" value="1"/>
</dbReference>
<dbReference type="PROSITE" id="PS50089">
    <property type="entry name" value="ZF_RING_2"/>
    <property type="match status" value="1"/>
</dbReference>
<dbReference type="InterPro" id="IPR002464">
    <property type="entry name" value="DNA/RNA_helicase_DEAH_CS"/>
</dbReference>
<dbReference type="InterPro" id="IPR035979">
    <property type="entry name" value="RBD_domain_sf"/>
</dbReference>
<evidence type="ECO:0000313" key="20">
    <source>
        <dbReference type="EnsemblPlants" id="TraesCS2A02G164100.1"/>
    </source>
</evidence>
<feature type="domain" description="Helicase ATP-binding" evidence="17">
    <location>
        <begin position="266"/>
        <end position="430"/>
    </location>
</feature>
<dbReference type="InterPro" id="IPR002867">
    <property type="entry name" value="IBR_dom"/>
</dbReference>
<dbReference type="InterPro" id="IPR017907">
    <property type="entry name" value="Znf_RING_CS"/>
</dbReference>
<evidence type="ECO:0000256" key="4">
    <source>
        <dbReference type="ARBA" id="ARBA00022723"/>
    </source>
</evidence>
<dbReference type="PANTHER" id="PTHR18934:SF81">
    <property type="entry name" value="ATP-DEPENDENT RNA HELICASE DEAH11, CHLOROPLASTIC-RELATED"/>
    <property type="match status" value="1"/>
</dbReference>
<dbReference type="Gene3D" id="1.20.120.1080">
    <property type="match status" value="1"/>
</dbReference>
<dbReference type="FunFam" id="1.20.120.1750:FF:000020">
    <property type="entry name" value="ATP-dependent RNA helicase DEAH12 chloroplastic"/>
    <property type="match status" value="1"/>
</dbReference>
<dbReference type="SMART" id="SM00647">
    <property type="entry name" value="IBR"/>
    <property type="match status" value="2"/>
</dbReference>
<dbReference type="Pfam" id="PF07717">
    <property type="entry name" value="OB_NTP_bind"/>
    <property type="match status" value="1"/>
</dbReference>
<evidence type="ECO:0000256" key="1">
    <source>
        <dbReference type="ARBA" id="ARBA00008792"/>
    </source>
</evidence>
<dbReference type="Pfam" id="PF24638">
    <property type="entry name" value="KH_DEAH11_1st"/>
    <property type="match status" value="1"/>
</dbReference>
<dbReference type="GO" id="GO:0016740">
    <property type="term" value="F:transferase activity"/>
    <property type="evidence" value="ECO:0007669"/>
    <property type="project" value="UniProtKB-KW"/>
</dbReference>
<keyword evidence="9" id="KW-0378">Hydrolase</keyword>
<dbReference type="InterPro" id="IPR001841">
    <property type="entry name" value="Znf_RING"/>
</dbReference>
<evidence type="ECO:0000259" key="18">
    <source>
        <dbReference type="PROSITE" id="PS51194"/>
    </source>
</evidence>
<evidence type="ECO:0000256" key="3">
    <source>
        <dbReference type="ARBA" id="ARBA00022679"/>
    </source>
</evidence>
<evidence type="ECO:0000256" key="12">
    <source>
        <dbReference type="ARBA" id="ARBA00022840"/>
    </source>
</evidence>
<dbReference type="STRING" id="4565.A0A3B6AVK2"/>
<evidence type="ECO:0000259" key="17">
    <source>
        <dbReference type="PROSITE" id="PS51192"/>
    </source>
</evidence>
<dbReference type="GO" id="GO:0003724">
    <property type="term" value="F:RNA helicase activity"/>
    <property type="evidence" value="ECO:0007669"/>
    <property type="project" value="UniProtKB-EC"/>
</dbReference>
<dbReference type="CDD" id="cd18791">
    <property type="entry name" value="SF2_C_RHA"/>
    <property type="match status" value="1"/>
</dbReference>
<evidence type="ECO:0000259" key="19">
    <source>
        <dbReference type="PROSITE" id="PS51873"/>
    </source>
</evidence>
<dbReference type="Pfam" id="PF24637">
    <property type="entry name" value="RRM_DEAH11"/>
    <property type="match status" value="1"/>
</dbReference>
<dbReference type="FunFam" id="3.40.50.300:FF:002114">
    <property type="entry name" value="ATP-dependent RNA helicase DEAH12 chloroplastic"/>
    <property type="match status" value="1"/>
</dbReference>
<keyword evidence="8" id="KW-0833">Ubl conjugation pathway</keyword>
<evidence type="ECO:0000256" key="7">
    <source>
        <dbReference type="ARBA" id="ARBA00022771"/>
    </source>
</evidence>
<feature type="domain" description="Helicase C-terminal" evidence="18">
    <location>
        <begin position="469"/>
        <end position="635"/>
    </location>
</feature>
<keyword evidence="10" id="KW-0347">Helicase</keyword>
<dbReference type="InterPro" id="IPR011545">
    <property type="entry name" value="DEAD/DEAH_box_helicase_dom"/>
</dbReference>
<evidence type="ECO:0000256" key="6">
    <source>
        <dbReference type="ARBA" id="ARBA00022741"/>
    </source>
</evidence>
<dbReference type="Gene3D" id="3.40.50.300">
    <property type="entry name" value="P-loop containing nucleotide triphosphate hydrolases"/>
    <property type="match status" value="2"/>
</dbReference>
<keyword evidence="12" id="KW-0067">ATP-binding</keyword>
<dbReference type="GO" id="GO:0008270">
    <property type="term" value="F:zinc ion binding"/>
    <property type="evidence" value="ECO:0007669"/>
    <property type="project" value="UniProtKB-KW"/>
</dbReference>
<dbReference type="FunFam" id="1.20.120.1080:FF:000033">
    <property type="entry name" value="RBR-type E3 ubiquitin transferase"/>
    <property type="match status" value="1"/>
</dbReference>
<reference evidence="20" key="1">
    <citation type="submission" date="2018-08" db="EMBL/GenBank/DDBJ databases">
        <authorList>
            <person name="Rossello M."/>
        </authorList>
    </citation>
    <scope>NUCLEOTIDE SEQUENCE [LARGE SCALE GENOMIC DNA]</scope>
    <source>
        <strain evidence="20">cv. Chinese Spring</strain>
    </source>
</reference>
<dbReference type="PANTHER" id="PTHR18934">
    <property type="entry name" value="ATP-DEPENDENT RNA HELICASE"/>
    <property type="match status" value="1"/>
</dbReference>
<dbReference type="InterPro" id="IPR056247">
    <property type="entry name" value="KH_DEAH11/12_2nd"/>
</dbReference>
<dbReference type="Gene3D" id="3.30.40.10">
    <property type="entry name" value="Zinc/RING finger domain, C3HC4 (zinc finger)"/>
    <property type="match status" value="1"/>
</dbReference>
<dbReference type="EC" id="3.6.4.13" evidence="2"/>
<dbReference type="PROSITE" id="PS51192">
    <property type="entry name" value="HELICASE_ATP_BIND_1"/>
    <property type="match status" value="1"/>
</dbReference>
<dbReference type="SUPFAM" id="SSF57850">
    <property type="entry name" value="RING/U-box"/>
    <property type="match status" value="3"/>
</dbReference>
<dbReference type="EnsemblPlants" id="TraesCS2A02G164100.1">
    <property type="protein sequence ID" value="TraesCS2A02G164100.1"/>
    <property type="gene ID" value="TraesCS2A02G164100"/>
</dbReference>
<dbReference type="InterPro" id="IPR056246">
    <property type="entry name" value="KH_DEAH11/12_1st"/>
</dbReference>
<feature type="region of interest" description="Disordered" evidence="15">
    <location>
        <begin position="1"/>
        <end position="34"/>
    </location>
</feature>
<dbReference type="FunFam" id="3.40.50.300:FF:001279">
    <property type="entry name" value="ATP-dependent RNA helicase DEAH12 chloroplastic"/>
    <property type="match status" value="1"/>
</dbReference>
<dbReference type="CDD" id="cd20335">
    <property type="entry name" value="BRcat_RBR"/>
    <property type="match status" value="1"/>
</dbReference>
<dbReference type="Pfam" id="PF01485">
    <property type="entry name" value="IBR"/>
    <property type="match status" value="1"/>
</dbReference>
<evidence type="ECO:0000256" key="13">
    <source>
        <dbReference type="ARBA" id="ARBA00047984"/>
    </source>
</evidence>
<accession>A0A3B6AVK2</accession>
<dbReference type="Gramene" id="TraesCS2A02G164100.1">
    <property type="protein sequence ID" value="TraesCS2A02G164100.1"/>
    <property type="gene ID" value="TraesCS2A02G164100"/>
</dbReference>
<evidence type="ECO:0000256" key="5">
    <source>
        <dbReference type="ARBA" id="ARBA00022737"/>
    </source>
</evidence>
<keyword evidence="21" id="KW-1185">Reference proteome</keyword>
<feature type="domain" description="RING-type" evidence="16">
    <location>
        <begin position="1537"/>
        <end position="1579"/>
    </location>
</feature>
<feature type="domain" description="RING-type" evidence="19">
    <location>
        <begin position="1533"/>
        <end position="1741"/>
    </location>
</feature>
<keyword evidence="7 14" id="KW-0863">Zinc-finger</keyword>
<dbReference type="Gramene" id="TraesCS2A03G0341000.1">
    <property type="protein sequence ID" value="TraesCS2A03G0341000.1.CDS"/>
    <property type="gene ID" value="TraesCS2A03G0341000"/>
</dbReference>
<dbReference type="GO" id="GO:0005524">
    <property type="term" value="F:ATP binding"/>
    <property type="evidence" value="ECO:0007669"/>
    <property type="project" value="UniProtKB-KW"/>
</dbReference>
<evidence type="ECO:0000256" key="14">
    <source>
        <dbReference type="PROSITE-ProRule" id="PRU00175"/>
    </source>
</evidence>
<evidence type="ECO:0000256" key="10">
    <source>
        <dbReference type="ARBA" id="ARBA00022806"/>
    </source>
</evidence>
<evidence type="ECO:0000313" key="21">
    <source>
        <dbReference type="Proteomes" id="UP000019116"/>
    </source>
</evidence>
<dbReference type="OMA" id="KEWEAFP"/>
<dbReference type="SMART" id="SM00487">
    <property type="entry name" value="DEXDc"/>
    <property type="match status" value="1"/>
</dbReference>
<dbReference type="InterPro" id="IPR001650">
    <property type="entry name" value="Helicase_C-like"/>
</dbReference>
<keyword evidence="5" id="KW-0677">Repeat</keyword>
<keyword evidence="3" id="KW-0808">Transferase</keyword>
<keyword evidence="4" id="KW-0479">Metal-binding</keyword>
<keyword evidence="11" id="KW-0862">Zinc</keyword>
<dbReference type="Gene3D" id="1.20.120.1750">
    <property type="match status" value="1"/>
</dbReference>